<feature type="compositionally biased region" description="Basic residues" evidence="3">
    <location>
        <begin position="469"/>
        <end position="480"/>
    </location>
</feature>
<dbReference type="NCBIfam" id="TIGR00756">
    <property type="entry name" value="PPR"/>
    <property type="match status" value="1"/>
</dbReference>
<dbReference type="EMBL" id="KE148150">
    <property type="protein sequence ID" value="EPE07643.1"/>
    <property type="molecule type" value="Genomic_DNA"/>
</dbReference>
<organism evidence="4 5">
    <name type="scientific">Ophiostoma piceae (strain UAMH 11346)</name>
    <name type="common">Sap stain fungus</name>
    <dbReference type="NCBI Taxonomy" id="1262450"/>
    <lineage>
        <taxon>Eukaryota</taxon>
        <taxon>Fungi</taxon>
        <taxon>Dikarya</taxon>
        <taxon>Ascomycota</taxon>
        <taxon>Pezizomycotina</taxon>
        <taxon>Sordariomycetes</taxon>
        <taxon>Sordariomycetidae</taxon>
        <taxon>Ophiostomatales</taxon>
        <taxon>Ophiostomataceae</taxon>
        <taxon>Ophiostoma</taxon>
    </lineage>
</organism>
<name>S3CMA5_OPHP1</name>
<proteinExistence type="predicted"/>
<reference evidence="4 5" key="1">
    <citation type="journal article" date="2013" name="BMC Genomics">
        <title>The genome and transcriptome of the pine saprophyte Ophiostoma piceae, and a comparison with the bark beetle-associated pine pathogen Grosmannia clavigera.</title>
        <authorList>
            <person name="Haridas S."/>
            <person name="Wang Y."/>
            <person name="Lim L."/>
            <person name="Massoumi Alamouti S."/>
            <person name="Jackman S."/>
            <person name="Docking R."/>
            <person name="Robertson G."/>
            <person name="Birol I."/>
            <person name="Bohlmann J."/>
            <person name="Breuil C."/>
        </authorList>
    </citation>
    <scope>NUCLEOTIDE SEQUENCE [LARGE SCALE GENOMIC DNA]</scope>
    <source>
        <strain evidence="4 5">UAMH 11346</strain>
    </source>
</reference>
<dbReference type="eggNOG" id="KOG4197">
    <property type="taxonomic scope" value="Eukaryota"/>
</dbReference>
<feature type="region of interest" description="Disordered" evidence="3">
    <location>
        <begin position="15"/>
        <end position="54"/>
    </location>
</feature>
<dbReference type="HOGENOM" id="CLU_012630_1_1_1"/>
<feature type="region of interest" description="Disordered" evidence="3">
    <location>
        <begin position="123"/>
        <end position="165"/>
    </location>
</feature>
<dbReference type="InterPro" id="IPR002885">
    <property type="entry name" value="PPR_rpt"/>
</dbReference>
<dbReference type="VEuPathDB" id="FungiDB:F503_00365"/>
<gene>
    <name evidence="4" type="ORF">F503_00365</name>
</gene>
<sequence>MKTSRRLDRPVCGIVLSSGLRSSPRPGPRPLPAPRTPSPAQCAHSHGHAGQHNERPFSTWVSAVAGSDPASGTLLPLLCPPAWNRAWKKSLAMSARKTAHVPKPAQCLHNQARHIRRFTTAQLKQQPTNAAAATTPPKPEPKKKISFTAHPPLPTGADTKDLDAAGPWRPNRYVQTQEELLRFVDPPEDGETVDDHLDFIRDPYMRGYAQADAPQVIFDKSGHEAQYPTWAELEDQGEEVQRIVHALNHIVWKRLRSPHKTSAAQVYEQYRQLPGARMSIIPFSLRHRLLHALGMAEKRNAEAMLRYFAVVADARDSGFPLKRVEWNTAMSYAGRYVGNSGNTEMEAAMQLWREMERRMGIVANDQTFNILFDVAAKAGNFTLAEMLYLEMEKRGFRYNRYHNVSLIYLFGLKMNADGVRAAYREMVMAGEMIDVTVLNCVIVSLLRCGEETAAERVYQKMFDKYRTRSTKKSAKGKQGSKKAQDEPDPMETYDKIVPVGSEVPNYASHLFMPDVLSMLARVSRKIPSLRGQYQYLTPTRPDINTYRVLIAHYAVRMGDLNSVTRYLNDMKLLRIPLHGAVFLALFKGFAIHGGVEGTGSVWAERRLRSIWAALLRALDDKVEGLYITKWILIWSLRAFHRCSSPEMVFKAYQSLTTRWDMDEAEMDFSISFLHQLLKNSRYHYGETGKGALDRDNYNASLSVLSTLDGYSFDQGR</sequence>
<keyword evidence="5" id="KW-1185">Reference proteome</keyword>
<dbReference type="STRING" id="1262450.S3CMA5"/>
<evidence type="ECO:0000313" key="5">
    <source>
        <dbReference type="Proteomes" id="UP000016923"/>
    </source>
</evidence>
<dbReference type="OMA" id="EMIYKEM"/>
<dbReference type="OrthoDB" id="1908178at2759"/>
<evidence type="ECO:0000256" key="1">
    <source>
        <dbReference type="ARBA" id="ARBA00022737"/>
    </source>
</evidence>
<protein>
    <submittedName>
        <fullName evidence="4">Pentatricopeptide repeat protein</fullName>
    </submittedName>
</protein>
<dbReference type="InterPro" id="IPR011990">
    <property type="entry name" value="TPR-like_helical_dom_sf"/>
</dbReference>
<evidence type="ECO:0000256" key="2">
    <source>
        <dbReference type="PROSITE-ProRule" id="PRU00708"/>
    </source>
</evidence>
<dbReference type="InterPro" id="IPR051222">
    <property type="entry name" value="PPR/CCM1_RNA-binding"/>
</dbReference>
<keyword evidence="1" id="KW-0677">Repeat</keyword>
<dbReference type="Gene3D" id="1.25.40.10">
    <property type="entry name" value="Tetratricopeptide repeat domain"/>
    <property type="match status" value="1"/>
</dbReference>
<feature type="repeat" description="PPR" evidence="2">
    <location>
        <begin position="364"/>
        <end position="398"/>
    </location>
</feature>
<accession>S3CMA5</accession>
<dbReference type="Pfam" id="PF01535">
    <property type="entry name" value="PPR"/>
    <property type="match status" value="1"/>
</dbReference>
<feature type="compositionally biased region" description="Pro residues" evidence="3">
    <location>
        <begin position="25"/>
        <end position="37"/>
    </location>
</feature>
<feature type="region of interest" description="Disordered" evidence="3">
    <location>
        <begin position="469"/>
        <end position="491"/>
    </location>
</feature>
<dbReference type="PANTHER" id="PTHR47942">
    <property type="entry name" value="TETRATRICOPEPTIDE REPEAT (TPR)-LIKE SUPERFAMILY PROTEIN-RELATED"/>
    <property type="match status" value="1"/>
</dbReference>
<evidence type="ECO:0000313" key="4">
    <source>
        <dbReference type="EMBL" id="EPE07643.1"/>
    </source>
</evidence>
<dbReference type="PROSITE" id="PS51375">
    <property type="entry name" value="PPR"/>
    <property type="match status" value="1"/>
</dbReference>
<dbReference type="PANTHER" id="PTHR47942:SF78">
    <property type="entry name" value="PENTATRICOPEPTIDE REPEAT PROTEIN (AFU_ORTHOLOGUE AFUA_4G07240)"/>
    <property type="match status" value="1"/>
</dbReference>
<evidence type="ECO:0000256" key="3">
    <source>
        <dbReference type="SAM" id="MobiDB-lite"/>
    </source>
</evidence>
<dbReference type="AlphaFoldDB" id="S3CMA5"/>
<dbReference type="Proteomes" id="UP000016923">
    <property type="component" value="Unassembled WGS sequence"/>
</dbReference>